<evidence type="ECO:0000313" key="4">
    <source>
        <dbReference type="Proteomes" id="UP000181951"/>
    </source>
</evidence>
<reference evidence="3 4" key="1">
    <citation type="submission" date="2016-10" db="EMBL/GenBank/DDBJ databases">
        <authorList>
            <person name="de Groot N.N."/>
        </authorList>
    </citation>
    <scope>NUCLEOTIDE SEQUENCE [LARGE SCALE GENOMIC DNA]</scope>
    <source>
        <strain evidence="3 4">CGMCC 4.2026</strain>
    </source>
</reference>
<dbReference type="STRING" id="310780.SAMN05216267_1002191"/>
<dbReference type="InterPro" id="IPR036866">
    <property type="entry name" value="RibonucZ/Hydroxyglut_hydro"/>
</dbReference>
<protein>
    <submittedName>
        <fullName evidence="3">Cyclase</fullName>
    </submittedName>
</protein>
<evidence type="ECO:0000259" key="2">
    <source>
        <dbReference type="SMART" id="SM00849"/>
    </source>
</evidence>
<dbReference type="PANTHER" id="PTHR42951:SF4">
    <property type="entry name" value="ACYL-COENZYME A THIOESTERASE MBLAC2"/>
    <property type="match status" value="1"/>
</dbReference>
<dbReference type="AlphaFoldDB" id="A0A1H8EGK3"/>
<feature type="region of interest" description="Disordered" evidence="1">
    <location>
        <begin position="1"/>
        <end position="40"/>
    </location>
</feature>
<dbReference type="SMART" id="SM00849">
    <property type="entry name" value="Lactamase_B"/>
    <property type="match status" value="1"/>
</dbReference>
<organism evidence="3 4">
    <name type="scientific">Actinacidiphila rubida</name>
    <dbReference type="NCBI Taxonomy" id="310780"/>
    <lineage>
        <taxon>Bacteria</taxon>
        <taxon>Bacillati</taxon>
        <taxon>Actinomycetota</taxon>
        <taxon>Actinomycetes</taxon>
        <taxon>Kitasatosporales</taxon>
        <taxon>Streptomycetaceae</taxon>
        <taxon>Actinacidiphila</taxon>
    </lineage>
</organism>
<gene>
    <name evidence="3" type="ORF">SAMN05216267_1002191</name>
</gene>
<feature type="domain" description="Metallo-beta-lactamase" evidence="2">
    <location>
        <begin position="62"/>
        <end position="243"/>
    </location>
</feature>
<accession>A0A1H8EGK3</accession>
<evidence type="ECO:0000256" key="1">
    <source>
        <dbReference type="SAM" id="MobiDB-lite"/>
    </source>
</evidence>
<dbReference type="InterPro" id="IPR050855">
    <property type="entry name" value="NDM-1-like"/>
</dbReference>
<dbReference type="PANTHER" id="PTHR42951">
    <property type="entry name" value="METALLO-BETA-LACTAMASE DOMAIN-CONTAINING"/>
    <property type="match status" value="1"/>
</dbReference>
<evidence type="ECO:0000313" key="3">
    <source>
        <dbReference type="EMBL" id="SEN18520.1"/>
    </source>
</evidence>
<dbReference type="Pfam" id="PF00753">
    <property type="entry name" value="Lactamase_B"/>
    <property type="match status" value="1"/>
</dbReference>
<name>A0A1H8EGK3_9ACTN</name>
<dbReference type="SUPFAM" id="SSF56281">
    <property type="entry name" value="Metallo-hydrolase/oxidoreductase"/>
    <property type="match status" value="1"/>
</dbReference>
<dbReference type="RefSeq" id="WP_079175898.1">
    <property type="nucleotide sequence ID" value="NZ_FODD01000002.1"/>
</dbReference>
<keyword evidence="4" id="KW-1185">Reference proteome</keyword>
<proteinExistence type="predicted"/>
<sequence length="339" mass="35634">MTASVTRTPPPTPADPPAAAGTTAAGDPAVEARQAAPDPPYTQAVADGVHAFVQPDGGWCLSNAGIVVGDGTTPPALIDTAATEARVRLLQAATSRLAPDPPRIVVNTHHHGDHHFGNALFTPTATVVASAATRAVMAEKGTALRQVWPGTPWGDLELVLPTVTFEERLTLHVGGLRVELIDLGTAHTVSDTVAWLPERRVLFAGDVLLPGCTPFVLMGSVSGSLAAVERLRALGPEVVVGGHGPVAGPEVLDATEEYLRWVRRLAARGVADGLSPYETAVRADLGAFAELRDPERLVANLHRAYAEEAGRPLDHQIRSGPVFQEMARWGGGRPLICRA</sequence>
<dbReference type="OrthoDB" id="420651at2"/>
<feature type="compositionally biased region" description="Low complexity" evidence="1">
    <location>
        <begin position="17"/>
        <end position="29"/>
    </location>
</feature>
<dbReference type="Gene3D" id="3.60.15.10">
    <property type="entry name" value="Ribonuclease Z/Hydroxyacylglutathione hydrolase-like"/>
    <property type="match status" value="1"/>
</dbReference>
<dbReference type="CDD" id="cd16282">
    <property type="entry name" value="metallo-hydrolase-like_MBL-fold"/>
    <property type="match status" value="1"/>
</dbReference>
<dbReference type="InterPro" id="IPR001279">
    <property type="entry name" value="Metallo-B-lactamas"/>
</dbReference>
<dbReference type="EMBL" id="FODD01000002">
    <property type="protein sequence ID" value="SEN18520.1"/>
    <property type="molecule type" value="Genomic_DNA"/>
</dbReference>
<dbReference type="Proteomes" id="UP000181951">
    <property type="component" value="Unassembled WGS sequence"/>
</dbReference>